<sequence>MARRSSARLRGRNSSTPKRVSLSHDAPLHTPRTVPAKLSSLQENDEMPGAFPNSASPAPRRSIDESKQTTKIPMNFGATTPKHNTPIRPTAEEMHPEKHHQSTAKPMEEARWLGFANMAPHTEPPKHASRIATLQGTPTRSTSTRKPTADSPKIQFSFQREQSLELSPAAKKLMSEKREEAAKIREQMIASGANAEDAAAAGRRIATPRGKKGRFSEVHLEEFKKMDSIASHPSAMRAATHKTSANGTPIRVQTESQKVQATPSPVKSLKRSPSKAQLDEPLPKQQQLSLPRSSSKPTFLPHGAPSSTSKEEKSAPDDSSSPAKRVKRYEAQDVSIARPSSKQSDKPNPSTPTATAKATKHVNFSNIASPTQSSLSRNASVKTTNTSKIPGPQLTRSPSKPQLQDNSTQSTQLVRSPSKPELQDNTTQSTPLLARSPSKACLFSRPTAGASQEAEQPASPLLQRSPLKGSLLKKSSDSNESSGPQISYPALLSQSPKKGSVAKDHSSEGAKEKPAPATPLLARTPAKITMPTERTEEATTKIPTTGSKLLGRFNLLRASPMKSILRSPHRMYSDDPLKVAAGTHLATPPKITSKQGKGSGEGVTSSLQKRVDFSSSTKARYERAQSELSSTPSKGPTPSPKPGREAEESPKPTGLYPELPSQMSTPTVSPQKRRQTATPADFTFRAGQQNIIFSQSPNAPPSAASSKRSSTIRHVSAEPQLPSAPMLAPATTAKKRKFDFENDNAADTEKIVEASDKENAAEEEADRPAKRVKHSEPSPAKPATKPSTRRPTLGVKPKKGEEVPKEKKASTISRARLNALAQPKRKA</sequence>
<feature type="compositionally biased region" description="Polar residues" evidence="1">
    <location>
        <begin position="590"/>
        <end position="618"/>
    </location>
</feature>
<feature type="compositionally biased region" description="Low complexity" evidence="1">
    <location>
        <begin position="694"/>
        <end position="709"/>
    </location>
</feature>
<feature type="region of interest" description="Disordered" evidence="1">
    <location>
        <begin position="1"/>
        <end position="103"/>
    </location>
</feature>
<name>A0AAV9PIY0_9PEZI</name>
<feature type="compositionally biased region" description="Polar residues" evidence="1">
    <location>
        <begin position="661"/>
        <end position="670"/>
    </location>
</feature>
<comment type="caution">
    <text evidence="2">The sequence shown here is derived from an EMBL/GenBank/DDBJ whole genome shotgun (WGS) entry which is preliminary data.</text>
</comment>
<feature type="region of interest" description="Disordered" evidence="1">
    <location>
        <begin position="123"/>
        <end position="151"/>
    </location>
</feature>
<reference evidence="2 3" key="1">
    <citation type="submission" date="2023-08" db="EMBL/GenBank/DDBJ databases">
        <title>Black Yeasts Isolated from many extreme environments.</title>
        <authorList>
            <person name="Coleine C."/>
            <person name="Stajich J.E."/>
            <person name="Selbmann L."/>
        </authorList>
    </citation>
    <scope>NUCLEOTIDE SEQUENCE [LARGE SCALE GENOMIC DNA]</scope>
    <source>
        <strain evidence="2 3">CCFEE 5935</strain>
    </source>
</reference>
<dbReference type="AlphaFoldDB" id="A0AAV9PIY0"/>
<feature type="compositionally biased region" description="Polar residues" evidence="1">
    <location>
        <begin position="241"/>
        <end position="265"/>
    </location>
</feature>
<feature type="compositionally biased region" description="Low complexity" evidence="1">
    <location>
        <begin position="346"/>
        <end position="357"/>
    </location>
</feature>
<feature type="compositionally biased region" description="Basic and acidic residues" evidence="1">
    <location>
        <begin position="501"/>
        <end position="514"/>
    </location>
</feature>
<dbReference type="GeneID" id="89923930"/>
<dbReference type="RefSeq" id="XP_064662597.1">
    <property type="nucleotide sequence ID" value="XM_064799842.1"/>
</dbReference>
<feature type="compositionally biased region" description="Polar residues" evidence="1">
    <location>
        <begin position="362"/>
        <end position="415"/>
    </location>
</feature>
<accession>A0AAV9PIY0</accession>
<evidence type="ECO:0000313" key="2">
    <source>
        <dbReference type="EMBL" id="KAK5173902.1"/>
    </source>
</evidence>
<feature type="compositionally biased region" description="Basic and acidic residues" evidence="1">
    <location>
        <begin position="747"/>
        <end position="760"/>
    </location>
</feature>
<feature type="compositionally biased region" description="Basic residues" evidence="1">
    <location>
        <begin position="1"/>
        <end position="11"/>
    </location>
</feature>
<evidence type="ECO:0000256" key="1">
    <source>
        <dbReference type="SAM" id="MobiDB-lite"/>
    </source>
</evidence>
<dbReference type="Proteomes" id="UP001337655">
    <property type="component" value="Unassembled WGS sequence"/>
</dbReference>
<gene>
    <name evidence="2" type="ORF">LTR77_002583</name>
</gene>
<feature type="region of interest" description="Disordered" evidence="1">
    <location>
        <begin position="228"/>
        <end position="545"/>
    </location>
</feature>
<organism evidence="2 3">
    <name type="scientific">Saxophila tyrrhenica</name>
    <dbReference type="NCBI Taxonomy" id="1690608"/>
    <lineage>
        <taxon>Eukaryota</taxon>
        <taxon>Fungi</taxon>
        <taxon>Dikarya</taxon>
        <taxon>Ascomycota</taxon>
        <taxon>Pezizomycotina</taxon>
        <taxon>Dothideomycetes</taxon>
        <taxon>Dothideomycetidae</taxon>
        <taxon>Mycosphaerellales</taxon>
        <taxon>Extremaceae</taxon>
        <taxon>Saxophila</taxon>
    </lineage>
</organism>
<proteinExistence type="predicted"/>
<dbReference type="EMBL" id="JAVRRT010000003">
    <property type="protein sequence ID" value="KAK5173902.1"/>
    <property type="molecule type" value="Genomic_DNA"/>
</dbReference>
<feature type="compositionally biased region" description="Polar residues" evidence="1">
    <location>
        <begin position="284"/>
        <end position="297"/>
    </location>
</feature>
<keyword evidence="3" id="KW-1185">Reference proteome</keyword>
<feature type="compositionally biased region" description="Low complexity" evidence="1">
    <location>
        <begin position="137"/>
        <end position="146"/>
    </location>
</feature>
<feature type="compositionally biased region" description="Basic and acidic residues" evidence="1">
    <location>
        <begin position="90"/>
        <end position="103"/>
    </location>
</feature>
<feature type="compositionally biased region" description="Polar residues" evidence="1">
    <location>
        <begin position="69"/>
        <end position="83"/>
    </location>
</feature>
<feature type="region of interest" description="Disordered" evidence="1">
    <location>
        <begin position="580"/>
        <end position="827"/>
    </location>
</feature>
<evidence type="ECO:0008006" key="4">
    <source>
        <dbReference type="Google" id="ProtNLM"/>
    </source>
</evidence>
<protein>
    <recommendedName>
        <fullName evidence="4">Erythromycin esterase</fullName>
    </recommendedName>
</protein>
<feature type="compositionally biased region" description="Basic and acidic residues" evidence="1">
    <location>
        <begin position="798"/>
        <end position="809"/>
    </location>
</feature>
<evidence type="ECO:0000313" key="3">
    <source>
        <dbReference type="Proteomes" id="UP001337655"/>
    </source>
</evidence>